<dbReference type="InterPro" id="IPR044974">
    <property type="entry name" value="Disease_R_plants"/>
</dbReference>
<keyword evidence="12" id="KW-1185">Reference proteome</keyword>
<evidence type="ECO:0000256" key="6">
    <source>
        <dbReference type="ARBA" id="ARBA00023054"/>
    </source>
</evidence>
<dbReference type="Gene3D" id="3.40.50.300">
    <property type="entry name" value="P-loop containing nucleotide triphosphate hydrolases"/>
    <property type="match status" value="2"/>
</dbReference>
<accession>A0A8T0P7I5</accession>
<dbReference type="GO" id="GO:0098542">
    <property type="term" value="P:defense response to other organism"/>
    <property type="evidence" value="ECO:0007669"/>
    <property type="project" value="TreeGrafter"/>
</dbReference>
<dbReference type="PANTHER" id="PTHR23155">
    <property type="entry name" value="DISEASE RESISTANCE PROTEIN RP"/>
    <property type="match status" value="1"/>
</dbReference>
<dbReference type="Gene3D" id="1.20.5.4130">
    <property type="match status" value="1"/>
</dbReference>
<dbReference type="PANTHER" id="PTHR23155:SF1135">
    <property type="entry name" value="OS08G0246300 PROTEIN"/>
    <property type="match status" value="1"/>
</dbReference>
<evidence type="ECO:0000259" key="7">
    <source>
        <dbReference type="Pfam" id="PF00931"/>
    </source>
</evidence>
<dbReference type="SUPFAM" id="SSF52047">
    <property type="entry name" value="RNI-like"/>
    <property type="match status" value="1"/>
</dbReference>
<name>A0A8T0P7I5_PANVG</name>
<dbReference type="InterPro" id="IPR032675">
    <property type="entry name" value="LRR_dom_sf"/>
</dbReference>
<keyword evidence="6" id="KW-0175">Coiled coil</keyword>
<protein>
    <submittedName>
        <fullName evidence="11">Uncharacterized protein</fullName>
    </submittedName>
</protein>
<evidence type="ECO:0000259" key="9">
    <source>
        <dbReference type="Pfam" id="PF23559"/>
    </source>
</evidence>
<evidence type="ECO:0000313" key="11">
    <source>
        <dbReference type="EMBL" id="KAG2556958.1"/>
    </source>
</evidence>
<dbReference type="Gene3D" id="3.80.10.10">
    <property type="entry name" value="Ribonuclease Inhibitor"/>
    <property type="match status" value="1"/>
</dbReference>
<keyword evidence="5" id="KW-0611">Plant defense</keyword>
<dbReference type="Pfam" id="PF23559">
    <property type="entry name" value="WHD_DRP"/>
    <property type="match status" value="1"/>
</dbReference>
<feature type="domain" description="Disease resistance N-terminal" evidence="8">
    <location>
        <begin position="13"/>
        <end position="93"/>
    </location>
</feature>
<dbReference type="Pfam" id="PF18052">
    <property type="entry name" value="Rx_N"/>
    <property type="match status" value="1"/>
</dbReference>
<feature type="domain" description="NB-ARC" evidence="7">
    <location>
        <begin position="354"/>
        <end position="510"/>
    </location>
</feature>
<feature type="domain" description="NB-ARC" evidence="7">
    <location>
        <begin position="180"/>
        <end position="312"/>
    </location>
</feature>
<evidence type="ECO:0000256" key="4">
    <source>
        <dbReference type="ARBA" id="ARBA00022741"/>
    </source>
</evidence>
<gene>
    <name evidence="11" type="ORF">PVAP13_8NG161000</name>
</gene>
<proteinExistence type="inferred from homology"/>
<dbReference type="AlphaFoldDB" id="A0A8T0P7I5"/>
<reference evidence="11" key="1">
    <citation type="submission" date="2020-05" db="EMBL/GenBank/DDBJ databases">
        <title>WGS assembly of Panicum virgatum.</title>
        <authorList>
            <person name="Lovell J.T."/>
            <person name="Jenkins J."/>
            <person name="Shu S."/>
            <person name="Juenger T.E."/>
            <person name="Schmutz J."/>
        </authorList>
    </citation>
    <scope>NUCLEOTIDE SEQUENCE</scope>
    <source>
        <strain evidence="11">AP13</strain>
    </source>
</reference>
<dbReference type="Pfam" id="PF23598">
    <property type="entry name" value="LRR_14"/>
    <property type="match status" value="1"/>
</dbReference>
<evidence type="ECO:0000256" key="3">
    <source>
        <dbReference type="ARBA" id="ARBA00022737"/>
    </source>
</evidence>
<feature type="domain" description="Disease resistance R13L4/SHOC-2-like LRR" evidence="10">
    <location>
        <begin position="728"/>
        <end position="1102"/>
    </location>
</feature>
<dbReference type="EMBL" id="CM029052">
    <property type="protein sequence ID" value="KAG2556958.1"/>
    <property type="molecule type" value="Genomic_DNA"/>
</dbReference>
<dbReference type="OrthoDB" id="693153at2759"/>
<comment type="similarity">
    <text evidence="1">Belongs to the disease resistance NB-LRR family.</text>
</comment>
<dbReference type="Pfam" id="PF00931">
    <property type="entry name" value="NB-ARC"/>
    <property type="match status" value="2"/>
</dbReference>
<organism evidence="11 12">
    <name type="scientific">Panicum virgatum</name>
    <name type="common">Blackwell switchgrass</name>
    <dbReference type="NCBI Taxonomy" id="38727"/>
    <lineage>
        <taxon>Eukaryota</taxon>
        <taxon>Viridiplantae</taxon>
        <taxon>Streptophyta</taxon>
        <taxon>Embryophyta</taxon>
        <taxon>Tracheophyta</taxon>
        <taxon>Spermatophyta</taxon>
        <taxon>Magnoliopsida</taxon>
        <taxon>Liliopsida</taxon>
        <taxon>Poales</taxon>
        <taxon>Poaceae</taxon>
        <taxon>PACMAD clade</taxon>
        <taxon>Panicoideae</taxon>
        <taxon>Panicodae</taxon>
        <taxon>Paniceae</taxon>
        <taxon>Panicinae</taxon>
        <taxon>Panicum</taxon>
        <taxon>Panicum sect. Hiantes</taxon>
    </lineage>
</organism>
<dbReference type="SUPFAM" id="SSF52540">
    <property type="entry name" value="P-loop containing nucleoside triphosphate hydrolases"/>
    <property type="match status" value="2"/>
</dbReference>
<evidence type="ECO:0000256" key="1">
    <source>
        <dbReference type="ARBA" id="ARBA00008894"/>
    </source>
</evidence>
<evidence type="ECO:0000259" key="8">
    <source>
        <dbReference type="Pfam" id="PF18052"/>
    </source>
</evidence>
<evidence type="ECO:0000313" key="12">
    <source>
        <dbReference type="Proteomes" id="UP000823388"/>
    </source>
</evidence>
<dbReference type="InterPro" id="IPR055414">
    <property type="entry name" value="LRR_R13L4/SHOC2-like"/>
</dbReference>
<feature type="domain" description="Disease resistance protein winged helix" evidence="9">
    <location>
        <begin position="601"/>
        <end position="672"/>
    </location>
</feature>
<dbReference type="Proteomes" id="UP000823388">
    <property type="component" value="Chromosome 8N"/>
</dbReference>
<dbReference type="GO" id="GO:0043531">
    <property type="term" value="F:ADP binding"/>
    <property type="evidence" value="ECO:0007669"/>
    <property type="project" value="InterPro"/>
</dbReference>
<keyword evidence="3" id="KW-0677">Repeat</keyword>
<dbReference type="InterPro" id="IPR058922">
    <property type="entry name" value="WHD_DRP"/>
</dbReference>
<dbReference type="InterPro" id="IPR027417">
    <property type="entry name" value="P-loop_NTPase"/>
</dbReference>
<keyword evidence="2" id="KW-0433">Leucine-rich repeat</keyword>
<sequence>MADVVLTVAKTLVEGTLSKAQTAIEDEEKLRKRAQRDLVFIAGEFQMMQSFLSTTTKENVKNIMVSTCVTQVRDLAYDVEDCIEYILHLDTKPDWWCRMVPSCMAPSRALDEAVDVLEQLKGRVQDLGERSSRYKLISDDSGFNHVNEMRQQATAGSSDLKQRDMDALTKLVTKRGSNREVISIWAFGDDHGAASKSIIREAFENTKIWRNFSVRAWVAMGNSFDLHGILRSLNDQFSGSGARERNQASVAVDDLGHLKTKVKDQVNKQKYLIVLEDLSSRENWAALQEYLPDSSNGSRIVVLTQQFQVACSCTGFPYVQRFWVDYPLCVFSKGNEGPLIGRISEVTELPNYSSLARANGSRVMSMWGTAGAGKSAFVRNLCCNMLRSKKYKRYVWMDASHEYSLTDFSSSSLHSYCFEANEATSSTGQEIGIDDHVEYLVVIDNMKSTDKWESIRNALVSRPSRSVVIVITNDESIAQHCADKKELVFNVRCLEVRAAIKLFKKEIITKNPDIPADDIDKKLRPLILKCGGLPKVIVAVADYLAQQFNWEEKAGILNDQFVNNLETWPEFASLADLFSWMHSYLGALPEPVRQHVAYLLIFPGQSSIRRRRLLMRWVAEGYSRDSDSNTANENAEKHFSKLVQLSMVHRPLLTTITQMRMVSYEVSNIFHEYMVTRPPEENIATAIEIFELQGVCSPTSRRRGRHLVIGESWDRDRIVFQSIDFSRLRSLTVFGTWKEFFISESMKVLRVLDLEDASGVTDKDLEKILKLLRRLKFLSLRGCSEIKYLPCSVGELRQLQILDVRYTKIRKIPTSITNLKKLQYMRVGPTVPPVDRSAPHVVAFKMSGLRRCLHLVGVEVMSGIGELTALHTLGVINIGVAGGKVILKELKKLTQLRKLGVYGVSNKNVKELSSAILCHSRLESLSVWLNKHNQDCMEGLFPETTNGTSEPEIKLQSLQSFKLYGLGDKLPEWINQLDNLRKLVLEMTTLPENTLSRLGDLKVYILRLYIKELPDGKLKFCVMLNGRPSQCFETVKVLEISCYSSMDVTFGPRALRNLELLRASCYEKSGKAMKFSGLELLSELKDVQIKGFDDGTLKKDVEGQLSRHQKKPVLTTELVLLSSDVSPVEV</sequence>
<evidence type="ECO:0000259" key="10">
    <source>
        <dbReference type="Pfam" id="PF23598"/>
    </source>
</evidence>
<dbReference type="InterPro" id="IPR041118">
    <property type="entry name" value="Rx_N"/>
</dbReference>
<evidence type="ECO:0000256" key="5">
    <source>
        <dbReference type="ARBA" id="ARBA00022821"/>
    </source>
</evidence>
<dbReference type="PRINTS" id="PR00364">
    <property type="entry name" value="DISEASERSIST"/>
</dbReference>
<dbReference type="InterPro" id="IPR002182">
    <property type="entry name" value="NB-ARC"/>
</dbReference>
<evidence type="ECO:0000256" key="2">
    <source>
        <dbReference type="ARBA" id="ARBA00022614"/>
    </source>
</evidence>
<keyword evidence="4" id="KW-0547">Nucleotide-binding</keyword>
<comment type="caution">
    <text evidence="11">The sequence shown here is derived from an EMBL/GenBank/DDBJ whole genome shotgun (WGS) entry which is preliminary data.</text>
</comment>